<keyword evidence="3" id="KW-1185">Reference proteome</keyword>
<evidence type="ECO:0000313" key="3">
    <source>
        <dbReference type="Proteomes" id="UP000708208"/>
    </source>
</evidence>
<proteinExistence type="predicted"/>
<sequence length="110" mass="12754">MEVFMKQPKSLNWKLLASAEFEKFQSDSQGKVRNEPEEKYRSLMIESAPVVISEMKKSFKSLELGIRGLFSEVQKFLKLLMAVPISSATDERTFSILRRIKDYLRSTMAQ</sequence>
<dbReference type="AlphaFoldDB" id="A0A8J2NYG4"/>
<feature type="domain" description="HAT C-terminal dimerisation" evidence="1">
    <location>
        <begin position="69"/>
        <end position="108"/>
    </location>
</feature>
<organism evidence="2 3">
    <name type="scientific">Allacma fusca</name>
    <dbReference type="NCBI Taxonomy" id="39272"/>
    <lineage>
        <taxon>Eukaryota</taxon>
        <taxon>Metazoa</taxon>
        <taxon>Ecdysozoa</taxon>
        <taxon>Arthropoda</taxon>
        <taxon>Hexapoda</taxon>
        <taxon>Collembola</taxon>
        <taxon>Symphypleona</taxon>
        <taxon>Sminthuridae</taxon>
        <taxon>Allacma</taxon>
    </lineage>
</organism>
<evidence type="ECO:0000259" key="1">
    <source>
        <dbReference type="Pfam" id="PF05699"/>
    </source>
</evidence>
<dbReference type="Pfam" id="PF05699">
    <property type="entry name" value="Dimer_Tnp_hAT"/>
    <property type="match status" value="1"/>
</dbReference>
<protein>
    <recommendedName>
        <fullName evidence="1">HAT C-terminal dimerisation domain-containing protein</fullName>
    </recommendedName>
</protein>
<reference evidence="2" key="1">
    <citation type="submission" date="2021-06" db="EMBL/GenBank/DDBJ databases">
        <authorList>
            <person name="Hodson N. C."/>
            <person name="Mongue J. A."/>
            <person name="Jaron S. K."/>
        </authorList>
    </citation>
    <scope>NUCLEOTIDE SEQUENCE</scope>
</reference>
<dbReference type="InterPro" id="IPR008906">
    <property type="entry name" value="HATC_C_dom"/>
</dbReference>
<dbReference type="GO" id="GO:0046983">
    <property type="term" value="F:protein dimerization activity"/>
    <property type="evidence" value="ECO:0007669"/>
    <property type="project" value="InterPro"/>
</dbReference>
<dbReference type="Proteomes" id="UP000708208">
    <property type="component" value="Unassembled WGS sequence"/>
</dbReference>
<dbReference type="EMBL" id="CAJVCH010101298">
    <property type="protein sequence ID" value="CAG7723648.1"/>
    <property type="molecule type" value="Genomic_DNA"/>
</dbReference>
<dbReference type="OrthoDB" id="8045002at2759"/>
<feature type="non-terminal residue" evidence="2">
    <location>
        <position position="1"/>
    </location>
</feature>
<comment type="caution">
    <text evidence="2">The sequence shown here is derived from an EMBL/GenBank/DDBJ whole genome shotgun (WGS) entry which is preliminary data.</text>
</comment>
<evidence type="ECO:0000313" key="2">
    <source>
        <dbReference type="EMBL" id="CAG7723648.1"/>
    </source>
</evidence>
<gene>
    <name evidence="2" type="ORF">AFUS01_LOCUS12723</name>
</gene>
<accession>A0A8J2NYG4</accession>
<name>A0A8J2NYG4_9HEXA</name>